<sequence>MDSAASGVHLSAEGALPEELQTFMTELGRLEAVSKSRAQELARAKATERALSEQLAAVTYVAQKARHARLQLELDAAATQVRTEGARREAAEDRKRLSHITAQLKGVEARSISLDTQNEEGQDRSCHDIPREVPAGKRATAITGNMATLPNTFAGDHQLYRSLNCIHRHPRLSNLLLAPLVRLLRELGAQYTAALDDKSLAERVAPPLHSLCSLDAFQVWLRERACGALTDEDVRSLLFIANVADRHVAG</sequence>
<gene>
    <name evidence="1" type="ORF">LMJF_22_0350</name>
</gene>
<dbReference type="VEuPathDB" id="TriTrypDB:LMJFC_220009500"/>
<dbReference type="OMA" id="AGDYQLY"/>
<dbReference type="AlphaFoldDB" id="Q4QBW0"/>
<dbReference type="VEuPathDB" id="TriTrypDB:LmjF.22.0350"/>
<dbReference type="VEuPathDB" id="TriTrypDB:LMJSD75_220008800"/>
<dbReference type="HOGENOM" id="CLU_1113126_0_0_1"/>
<dbReference type="GeneID" id="5651796"/>
<reference evidence="1 2" key="2">
    <citation type="journal article" date="2011" name="Genome Res.">
        <title>Chromosome and gene copy number variation allow major structural change between species and strains of Leishmania.</title>
        <authorList>
            <person name="Rogers M.B."/>
            <person name="Hilley J.D."/>
            <person name="Dickens N.J."/>
            <person name="Wilkes J."/>
            <person name="Bates P.A."/>
            <person name="Depledge D.P."/>
            <person name="Harris D."/>
            <person name="Her Y."/>
            <person name="Herzyk P."/>
            <person name="Imamura H."/>
            <person name="Otto T.D."/>
            <person name="Sanders M."/>
            <person name="Seeger K."/>
            <person name="Dujardin J.C."/>
            <person name="Berriman M."/>
            <person name="Smith D.F."/>
            <person name="Hertz-Fowler C."/>
            <person name="Mottram J.C."/>
        </authorList>
    </citation>
    <scope>NUCLEOTIDE SEQUENCE [LARGE SCALE GENOMIC DNA]</scope>
    <source>
        <strain evidence="2">MHOM/IL/81/Friedlin</strain>
    </source>
</reference>
<protein>
    <submittedName>
        <fullName evidence="1">Uncharacterized protein</fullName>
    </submittedName>
</protein>
<dbReference type="Proteomes" id="UP000000542">
    <property type="component" value="Chromosome 22"/>
</dbReference>
<dbReference type="KEGG" id="lma:LMJF_22_0350"/>
<dbReference type="EMBL" id="FR796418">
    <property type="protein sequence ID" value="CAJ04015.1"/>
    <property type="molecule type" value="Genomic_DNA"/>
</dbReference>
<reference evidence="1 2" key="1">
    <citation type="journal article" date="2005" name="Science">
        <title>The genome of the kinetoplastid parasite, Leishmania major.</title>
        <authorList>
            <person name="Ivens A.C."/>
            <person name="Peacock C.S."/>
            <person name="Worthey E.A."/>
            <person name="Murphy L."/>
            <person name="Aggarwal G."/>
            <person name="Berriman M."/>
            <person name="Sisk E."/>
            <person name="Rajandream M.A."/>
            <person name="Adlem E."/>
            <person name="Aert R."/>
            <person name="Anupama A."/>
            <person name="Apostolou Z."/>
            <person name="Attipoe P."/>
            <person name="Bason N."/>
            <person name="Bauser C."/>
            <person name="Beck A."/>
            <person name="Beverley S.M."/>
            <person name="Bianchettin G."/>
            <person name="Borzym K."/>
            <person name="Bothe G."/>
            <person name="Bruschi C.V."/>
            <person name="Collins M."/>
            <person name="Cadag E."/>
            <person name="Ciarloni L."/>
            <person name="Clayton C."/>
            <person name="Coulson R.M."/>
            <person name="Cronin A."/>
            <person name="Cruz A.K."/>
            <person name="Davies R.M."/>
            <person name="De Gaudenzi J."/>
            <person name="Dobson D.E."/>
            <person name="Duesterhoeft A."/>
            <person name="Fazelina G."/>
            <person name="Fosker N."/>
            <person name="Frasch A.C."/>
            <person name="Fraser A."/>
            <person name="Fuchs M."/>
            <person name="Gabel C."/>
            <person name="Goble A."/>
            <person name="Goffeau A."/>
            <person name="Harris D."/>
            <person name="Hertz-Fowler C."/>
            <person name="Hilbert H."/>
            <person name="Horn D."/>
            <person name="Huang Y."/>
            <person name="Klages S."/>
            <person name="Knights A."/>
            <person name="Kube M."/>
            <person name="Larke N."/>
            <person name="Litvin L."/>
            <person name="Lord A."/>
            <person name="Louie T."/>
            <person name="Marra M."/>
            <person name="Masuy D."/>
            <person name="Matthews K."/>
            <person name="Michaeli S."/>
            <person name="Mottram J.C."/>
            <person name="Muller-Auer S."/>
            <person name="Munden H."/>
            <person name="Nelson S."/>
            <person name="Norbertczak H."/>
            <person name="Oliver K."/>
            <person name="O'neil S."/>
            <person name="Pentony M."/>
            <person name="Pohl T.M."/>
            <person name="Price C."/>
            <person name="Purnelle B."/>
            <person name="Quail M.A."/>
            <person name="Rabbinowitsch E."/>
            <person name="Reinhardt R."/>
            <person name="Rieger M."/>
            <person name="Rinta J."/>
            <person name="Robben J."/>
            <person name="Robertson L."/>
            <person name="Ruiz J.C."/>
            <person name="Rutter S."/>
            <person name="Saunders D."/>
            <person name="Schafer M."/>
            <person name="Schein J."/>
            <person name="Schwartz D.C."/>
            <person name="Seeger K."/>
            <person name="Seyler A."/>
            <person name="Sharp S."/>
            <person name="Shin H."/>
            <person name="Sivam D."/>
            <person name="Squares R."/>
            <person name="Squares S."/>
            <person name="Tosato V."/>
            <person name="Vogt C."/>
            <person name="Volckaert G."/>
            <person name="Wambutt R."/>
            <person name="Warren T."/>
            <person name="Wedler H."/>
            <person name="Woodward J."/>
            <person name="Zhou S."/>
            <person name="Zimmermann W."/>
            <person name="Smith D.F."/>
            <person name="Blackwell J.M."/>
            <person name="Stuart K.D."/>
            <person name="Barrell B."/>
            <person name="Myler P.J."/>
        </authorList>
    </citation>
    <scope>NUCLEOTIDE SEQUENCE [LARGE SCALE GENOMIC DNA]</scope>
    <source>
        <strain evidence="2">MHOM/IL/81/Friedlin</strain>
    </source>
</reference>
<evidence type="ECO:0000313" key="1">
    <source>
        <dbReference type="EMBL" id="CAJ04015.1"/>
    </source>
</evidence>
<dbReference type="VEuPathDB" id="TriTrypDB:LMJLV39_220008700"/>
<dbReference type="RefSeq" id="XP_001683188.1">
    <property type="nucleotide sequence ID" value="XM_001683136.1"/>
</dbReference>
<dbReference type="eggNOG" id="ENOG502SKS5">
    <property type="taxonomic scope" value="Eukaryota"/>
</dbReference>
<evidence type="ECO:0000313" key="2">
    <source>
        <dbReference type="Proteomes" id="UP000000542"/>
    </source>
</evidence>
<keyword evidence="2" id="KW-1185">Reference proteome</keyword>
<name>Q4QBW0_LEIMA</name>
<organism evidence="1 2">
    <name type="scientific">Leishmania major</name>
    <dbReference type="NCBI Taxonomy" id="5664"/>
    <lineage>
        <taxon>Eukaryota</taxon>
        <taxon>Discoba</taxon>
        <taxon>Euglenozoa</taxon>
        <taxon>Kinetoplastea</taxon>
        <taxon>Metakinetoplastina</taxon>
        <taxon>Trypanosomatida</taxon>
        <taxon>Trypanosomatidae</taxon>
        <taxon>Leishmaniinae</taxon>
        <taxon>Leishmania</taxon>
    </lineage>
</organism>
<accession>Q4QBW0</accession>
<proteinExistence type="predicted"/>
<dbReference type="InParanoid" id="Q4QBW0"/>